<keyword evidence="6" id="KW-0472">Membrane</keyword>
<evidence type="ECO:0000313" key="9">
    <source>
        <dbReference type="EMBL" id="MCS5724805.1"/>
    </source>
</evidence>
<evidence type="ECO:0000256" key="4">
    <source>
        <dbReference type="ARBA" id="ARBA00023088"/>
    </source>
</evidence>
<keyword evidence="6" id="KW-1133">Transmembrane helix</keyword>
<evidence type="ECO:0000256" key="6">
    <source>
        <dbReference type="SAM" id="Phobius"/>
    </source>
</evidence>
<dbReference type="InterPro" id="IPR019931">
    <property type="entry name" value="LPXTG_anchor"/>
</dbReference>
<keyword evidence="2" id="KW-0964">Secreted</keyword>
<feature type="region of interest" description="Disordered" evidence="5">
    <location>
        <begin position="571"/>
        <end position="645"/>
    </location>
</feature>
<dbReference type="AlphaFoldDB" id="A0AA42BS28"/>
<comment type="caution">
    <text evidence="9">The sequence shown here is derived from an EMBL/GenBank/DDBJ whole genome shotgun (WGS) entry which is preliminary data.</text>
</comment>
<sequence>MNPRPRSRPLLHVLRLVGLLIAGLLTAPLALALGSSTAFAAEAVSHGQGVLWSKDHTSWLGNYLLDDGRHGYCIDVEKPPPLGAAVDYLPGTSAAWFGADDSARLAFISREWGAPGDPLTAAAAQLATWTITGLAGRDQAFFAQRANADADLVVSAANHMLRVADGAGGASRGVSASVTLDLDGPGGRVVSDLVVDHLGGARSPAPGSFTGSATLRGATFPDGRRTGAIGNGVALAIVPDQRGATEQVSIDVVFEGLPFGADYRLGRSTGDTQSLLVTEPYDARAEASATASAPSELPFAPRVVTATSEAVAAPGAELTDILTVSAHPQSPTGSEWGVFEARDGSLQPIPVVVESVLWGPFGSLPEPSPRAPADAPRVCTVELRIEGGPGTYRTPPCTLTTPGYYVWTDSIDPARTPRSQGGDRLRPWTSEFGAAPETTLVPASPEVSTVASQHRLDAPGCVSDALAIRGLPEGTTPIAVVSTLIGPLTETPPAGETPPDWRSSPVVGEVTTMVAADGTHESPCIPVTTPGFYYFVFASPGSSGAASSRASGGASPENTLHEPTLSAAFTEPLVPPFSDTRVHESESLEFRSPPISPPPSSPPVTPPADAPPAIVPPVLPPSAPPEAPPTSARAQLPRTGTTPPSAVTTAVTIVAIMAGLAGLGVALRRRS</sequence>
<evidence type="ECO:0000256" key="1">
    <source>
        <dbReference type="ARBA" id="ARBA00022512"/>
    </source>
</evidence>
<evidence type="ECO:0000256" key="3">
    <source>
        <dbReference type="ARBA" id="ARBA00022729"/>
    </source>
</evidence>
<proteinExistence type="predicted"/>
<keyword evidence="1" id="KW-0134">Cell wall</keyword>
<dbReference type="EMBL" id="JANLCK010000001">
    <property type="protein sequence ID" value="MCS5724805.1"/>
    <property type="molecule type" value="Genomic_DNA"/>
</dbReference>
<feature type="chain" id="PRO_5041344955" evidence="7">
    <location>
        <begin position="41"/>
        <end position="671"/>
    </location>
</feature>
<feature type="domain" description="Gram-positive cocci surface proteins LPxTG" evidence="8">
    <location>
        <begin position="628"/>
        <end position="670"/>
    </location>
</feature>
<name>A0AA42BS28_9MICO</name>
<protein>
    <submittedName>
        <fullName evidence="9">LPXTG cell wall anchor domain-containing protein</fullName>
    </submittedName>
</protein>
<gene>
    <name evidence="9" type="ORF">N1028_02745</name>
</gene>
<feature type="compositionally biased region" description="Pro residues" evidence="5">
    <location>
        <begin position="594"/>
        <end position="628"/>
    </location>
</feature>
<feature type="transmembrane region" description="Helical" evidence="6">
    <location>
        <begin position="646"/>
        <end position="667"/>
    </location>
</feature>
<evidence type="ECO:0000259" key="8">
    <source>
        <dbReference type="Pfam" id="PF00746"/>
    </source>
</evidence>
<keyword evidence="3 7" id="KW-0732">Signal</keyword>
<keyword evidence="6" id="KW-0812">Transmembrane</keyword>
<feature type="compositionally biased region" description="Basic and acidic residues" evidence="5">
    <location>
        <begin position="580"/>
        <end position="589"/>
    </location>
</feature>
<feature type="signal peptide" evidence="7">
    <location>
        <begin position="1"/>
        <end position="40"/>
    </location>
</feature>
<organism evidence="9 10">
    <name type="scientific">Herbiconiux oxytropis</name>
    <dbReference type="NCBI Taxonomy" id="2970915"/>
    <lineage>
        <taxon>Bacteria</taxon>
        <taxon>Bacillati</taxon>
        <taxon>Actinomycetota</taxon>
        <taxon>Actinomycetes</taxon>
        <taxon>Micrococcales</taxon>
        <taxon>Microbacteriaceae</taxon>
        <taxon>Herbiconiux</taxon>
    </lineage>
</organism>
<dbReference type="RefSeq" id="WP_259525237.1">
    <property type="nucleotide sequence ID" value="NZ_JANLCK010000001.1"/>
</dbReference>
<evidence type="ECO:0000256" key="5">
    <source>
        <dbReference type="SAM" id="MobiDB-lite"/>
    </source>
</evidence>
<reference evidence="9" key="1">
    <citation type="submission" date="2022-08" db="EMBL/GenBank/DDBJ databases">
        <authorList>
            <person name="Deng Y."/>
            <person name="Han X.-F."/>
            <person name="Zhang Y.-Q."/>
        </authorList>
    </citation>
    <scope>NUCLEOTIDE SEQUENCE</scope>
    <source>
        <strain evidence="9">CPCC 203407</strain>
    </source>
</reference>
<keyword evidence="10" id="KW-1185">Reference proteome</keyword>
<evidence type="ECO:0000313" key="10">
    <source>
        <dbReference type="Proteomes" id="UP001165587"/>
    </source>
</evidence>
<evidence type="ECO:0000256" key="2">
    <source>
        <dbReference type="ARBA" id="ARBA00022525"/>
    </source>
</evidence>
<dbReference type="Proteomes" id="UP001165587">
    <property type="component" value="Unassembled WGS sequence"/>
</dbReference>
<accession>A0AA42BS28</accession>
<keyword evidence="4" id="KW-0572">Peptidoglycan-anchor</keyword>
<dbReference type="Pfam" id="PF00746">
    <property type="entry name" value="Gram_pos_anchor"/>
    <property type="match status" value="1"/>
</dbReference>
<evidence type="ECO:0000256" key="7">
    <source>
        <dbReference type="SAM" id="SignalP"/>
    </source>
</evidence>